<dbReference type="SUPFAM" id="SSF52467">
    <property type="entry name" value="DHS-like NAD/FAD-binding domain"/>
    <property type="match status" value="1"/>
</dbReference>
<dbReference type="PANTHER" id="PTHR43452">
    <property type="entry name" value="PYRUVATE DECARBOXYLASE"/>
    <property type="match status" value="1"/>
</dbReference>
<comment type="function">
    <text evidence="3">Decarboxylates branched-chain and aromatic alpha-keto acids to aldehydes.</text>
</comment>
<dbReference type="Proteomes" id="UP001204000">
    <property type="component" value="Unassembled WGS sequence"/>
</dbReference>
<sequence length="546" mass="59669">MKTTIGEFLIDRLKAIGITEIIGVPGDFNLSWLEQIEAADGIRFVGACNELNAAYAADGYARQRGVGALLTTYGVGELSAINGIAGSRAEHVPVVSIAGAPPQYATEYRWNLHHSLANGDYTNMLDAIRPFTEVATRIFPMNAVEEIDRALRACLREKRPVHIQIPSDITHLEIEAPPFDAELPGSDSERRQAAVRKILNLFEAAEDPILLLDQDADRHGFLPLLREFGIPYAHMASGKALLDERHPLCLGTYNGEASSPGVRERVEASDLLITFNPRFIEANSGSFTHNLPEEHVVNIGDQHISMDGEFYVGINSLEVLADVAAALPERGSVGTRYSPGPFEPDADAPLTQARLWPQIGEFIREGDVVIAEAGTSNIGLGPIRMPDGVQYINSPIWGSIGFTLPALLGSQMAAPERRHLLFIGDGSFQLTAQELSTILREGLKPIIFLVNNRGYTIERYILGMEREYNDVANWRYADLVEVFSPGSSMRTYQARTEGELAQVLADVDGAAFIELHLDPFDAPAGLKAFGPATAEFDFGPRGPRNP</sequence>
<evidence type="ECO:0000256" key="9">
    <source>
        <dbReference type="ARBA" id="ARBA00023052"/>
    </source>
</evidence>
<dbReference type="InterPro" id="IPR012001">
    <property type="entry name" value="Thiamin_PyroP_enz_TPP-bd_dom"/>
</dbReference>
<evidence type="ECO:0000259" key="12">
    <source>
        <dbReference type="Pfam" id="PF00205"/>
    </source>
</evidence>
<dbReference type="CDD" id="cd02005">
    <property type="entry name" value="TPP_PDC_IPDC"/>
    <property type="match status" value="1"/>
</dbReference>
<dbReference type="Pfam" id="PF00205">
    <property type="entry name" value="TPP_enzyme_M"/>
    <property type="match status" value="1"/>
</dbReference>
<evidence type="ECO:0000256" key="6">
    <source>
        <dbReference type="ARBA" id="ARBA00022723"/>
    </source>
</evidence>
<evidence type="ECO:0000256" key="3">
    <source>
        <dbReference type="ARBA" id="ARBA00002938"/>
    </source>
</evidence>
<evidence type="ECO:0000259" key="13">
    <source>
        <dbReference type="Pfam" id="PF02775"/>
    </source>
</evidence>
<gene>
    <name evidence="15" type="ORF">M5J20_05910</name>
</gene>
<evidence type="ECO:0000256" key="7">
    <source>
        <dbReference type="ARBA" id="ARBA00022793"/>
    </source>
</evidence>
<feature type="domain" description="Thiamine pyrophosphate enzyme TPP-binding" evidence="13">
    <location>
        <begin position="384"/>
        <end position="514"/>
    </location>
</feature>
<dbReference type="EMBL" id="JAMFTQ010000005">
    <property type="protein sequence ID" value="MCP1387724.1"/>
    <property type="molecule type" value="Genomic_DNA"/>
</dbReference>
<evidence type="ECO:0000256" key="1">
    <source>
        <dbReference type="ARBA" id="ARBA00001920"/>
    </source>
</evidence>
<reference evidence="15" key="1">
    <citation type="submission" date="2022-05" db="EMBL/GenBank/DDBJ databases">
        <title>Corynebacterium sp. TA-R-1 sp. nov., isolated from human feces.</title>
        <authorList>
            <person name="Shamsuzzaman M."/>
            <person name="Dahal R.H."/>
        </authorList>
    </citation>
    <scope>NUCLEOTIDE SEQUENCE</scope>
    <source>
        <strain evidence="15">TA-R-1</strain>
    </source>
</reference>
<dbReference type="InterPro" id="IPR011766">
    <property type="entry name" value="TPP_enzyme_TPP-bd"/>
</dbReference>
<evidence type="ECO:0000256" key="5">
    <source>
        <dbReference type="ARBA" id="ARBA00020054"/>
    </source>
</evidence>
<evidence type="ECO:0000313" key="16">
    <source>
        <dbReference type="Proteomes" id="UP001204000"/>
    </source>
</evidence>
<dbReference type="Pfam" id="PF02776">
    <property type="entry name" value="TPP_enzyme_N"/>
    <property type="match status" value="1"/>
</dbReference>
<name>A0ABT1G120_9CORY</name>
<dbReference type="PROSITE" id="PS00187">
    <property type="entry name" value="TPP_ENZYMES"/>
    <property type="match status" value="1"/>
</dbReference>
<keyword evidence="9 11" id="KW-0786">Thiamine pyrophosphate</keyword>
<keyword evidence="8" id="KW-0460">Magnesium</keyword>
<evidence type="ECO:0000256" key="11">
    <source>
        <dbReference type="RuleBase" id="RU362132"/>
    </source>
</evidence>
<feature type="domain" description="Thiamine pyrophosphate enzyme central" evidence="12">
    <location>
        <begin position="195"/>
        <end position="327"/>
    </location>
</feature>
<evidence type="ECO:0000256" key="8">
    <source>
        <dbReference type="ARBA" id="ARBA00022842"/>
    </source>
</evidence>
<dbReference type="InterPro" id="IPR012110">
    <property type="entry name" value="PDC/IPDC-like"/>
</dbReference>
<dbReference type="InterPro" id="IPR029061">
    <property type="entry name" value="THDP-binding"/>
</dbReference>
<accession>A0ABT1G120</accession>
<evidence type="ECO:0000256" key="10">
    <source>
        <dbReference type="ARBA" id="ARBA00023239"/>
    </source>
</evidence>
<comment type="cofactor">
    <cofactor evidence="2">
        <name>thiamine diphosphate</name>
        <dbReference type="ChEBI" id="CHEBI:58937"/>
    </cofactor>
</comment>
<comment type="caution">
    <text evidence="15">The sequence shown here is derived from an EMBL/GenBank/DDBJ whole genome shotgun (WGS) entry which is preliminary data.</text>
</comment>
<dbReference type="Pfam" id="PF02775">
    <property type="entry name" value="TPP_enzyme_C"/>
    <property type="match status" value="1"/>
</dbReference>
<dbReference type="InterPro" id="IPR047213">
    <property type="entry name" value="TPP_PYR_PDC_IPDC-like"/>
</dbReference>
<keyword evidence="6" id="KW-0479">Metal-binding</keyword>
<keyword evidence="16" id="KW-1185">Reference proteome</keyword>
<keyword evidence="7" id="KW-0210">Decarboxylase</keyword>
<keyword evidence="10" id="KW-0456">Lyase</keyword>
<dbReference type="RefSeq" id="WP_253577508.1">
    <property type="nucleotide sequence ID" value="NZ_JAMFTQ010000005.1"/>
</dbReference>
<dbReference type="InterPro" id="IPR012000">
    <property type="entry name" value="Thiamin_PyroP_enz_cen_dom"/>
</dbReference>
<dbReference type="InterPro" id="IPR029035">
    <property type="entry name" value="DHS-like_NAD/FAD-binding_dom"/>
</dbReference>
<dbReference type="PIRSF" id="PIRSF036565">
    <property type="entry name" value="Pyruvt_ip_decrb"/>
    <property type="match status" value="1"/>
</dbReference>
<protein>
    <recommendedName>
        <fullName evidence="5">Alpha-keto-acid decarboxylase</fullName>
    </recommendedName>
</protein>
<dbReference type="Gene3D" id="3.40.50.970">
    <property type="match status" value="2"/>
</dbReference>
<evidence type="ECO:0000256" key="2">
    <source>
        <dbReference type="ARBA" id="ARBA00001964"/>
    </source>
</evidence>
<dbReference type="InterPro" id="IPR047214">
    <property type="entry name" value="TPP_PDC_IPDC"/>
</dbReference>
<dbReference type="Gene3D" id="3.40.50.1220">
    <property type="entry name" value="TPP-binding domain"/>
    <property type="match status" value="1"/>
</dbReference>
<evidence type="ECO:0000256" key="4">
    <source>
        <dbReference type="ARBA" id="ARBA00007812"/>
    </source>
</evidence>
<feature type="domain" description="Thiamine pyrophosphate enzyme N-terminal TPP-binding" evidence="14">
    <location>
        <begin position="4"/>
        <end position="113"/>
    </location>
</feature>
<dbReference type="PANTHER" id="PTHR43452:SF30">
    <property type="entry name" value="PYRUVATE DECARBOXYLASE ISOZYME 1-RELATED"/>
    <property type="match status" value="1"/>
</dbReference>
<organism evidence="15 16">
    <name type="scientific">Corynebacterium stercoris</name>
    <dbReference type="NCBI Taxonomy" id="2943490"/>
    <lineage>
        <taxon>Bacteria</taxon>
        <taxon>Bacillati</taxon>
        <taxon>Actinomycetota</taxon>
        <taxon>Actinomycetes</taxon>
        <taxon>Mycobacteriales</taxon>
        <taxon>Corynebacteriaceae</taxon>
        <taxon>Corynebacterium</taxon>
    </lineage>
</organism>
<dbReference type="SUPFAM" id="SSF52518">
    <property type="entry name" value="Thiamin diphosphate-binding fold (THDP-binding)"/>
    <property type="match status" value="2"/>
</dbReference>
<evidence type="ECO:0000259" key="14">
    <source>
        <dbReference type="Pfam" id="PF02776"/>
    </source>
</evidence>
<comment type="similarity">
    <text evidence="4 11">Belongs to the TPP enzyme family.</text>
</comment>
<dbReference type="CDD" id="cd07038">
    <property type="entry name" value="TPP_PYR_PDC_IPDC_like"/>
    <property type="match status" value="1"/>
</dbReference>
<dbReference type="InterPro" id="IPR000399">
    <property type="entry name" value="TPP-bd_CS"/>
</dbReference>
<evidence type="ECO:0000313" key="15">
    <source>
        <dbReference type="EMBL" id="MCP1387724.1"/>
    </source>
</evidence>
<comment type="cofactor">
    <cofactor evidence="1">
        <name>a metal cation</name>
        <dbReference type="ChEBI" id="CHEBI:25213"/>
    </cofactor>
</comment>
<proteinExistence type="inferred from homology"/>